<gene>
    <name evidence="1" type="ORF">Pla52o_14440</name>
</gene>
<protein>
    <submittedName>
        <fullName evidence="1">Uncharacterized protein</fullName>
    </submittedName>
</protein>
<accession>A0A5C6CPZ6</accession>
<proteinExistence type="predicted"/>
<comment type="caution">
    <text evidence="1">The sequence shown here is derived from an EMBL/GenBank/DDBJ whole genome shotgun (WGS) entry which is preliminary data.</text>
</comment>
<reference evidence="1 2" key="1">
    <citation type="submission" date="2019-02" db="EMBL/GenBank/DDBJ databases">
        <title>Deep-cultivation of Planctomycetes and their phenomic and genomic characterization uncovers novel biology.</title>
        <authorList>
            <person name="Wiegand S."/>
            <person name="Jogler M."/>
            <person name="Boedeker C."/>
            <person name="Pinto D."/>
            <person name="Vollmers J."/>
            <person name="Rivas-Marin E."/>
            <person name="Kohn T."/>
            <person name="Peeters S.H."/>
            <person name="Heuer A."/>
            <person name="Rast P."/>
            <person name="Oberbeckmann S."/>
            <person name="Bunk B."/>
            <person name="Jeske O."/>
            <person name="Meyerdierks A."/>
            <person name="Storesund J.E."/>
            <person name="Kallscheuer N."/>
            <person name="Luecker S."/>
            <person name="Lage O.M."/>
            <person name="Pohl T."/>
            <person name="Merkel B.J."/>
            <person name="Hornburger P."/>
            <person name="Mueller R.-W."/>
            <person name="Bruemmer F."/>
            <person name="Labrenz M."/>
            <person name="Spormann A.M."/>
            <person name="Op Den Camp H."/>
            <person name="Overmann J."/>
            <person name="Amann R."/>
            <person name="Jetten M.S.M."/>
            <person name="Mascher T."/>
            <person name="Medema M.H."/>
            <person name="Devos D.P."/>
            <person name="Kaster A.-K."/>
            <person name="Ovreas L."/>
            <person name="Rohde M."/>
            <person name="Galperin M.Y."/>
            <person name="Jogler C."/>
        </authorList>
    </citation>
    <scope>NUCLEOTIDE SEQUENCE [LARGE SCALE GENOMIC DNA]</scope>
    <source>
        <strain evidence="1 2">Pla52o</strain>
    </source>
</reference>
<dbReference type="EMBL" id="SJPT01000002">
    <property type="protein sequence ID" value="TWU25146.1"/>
    <property type="molecule type" value="Genomic_DNA"/>
</dbReference>
<evidence type="ECO:0000313" key="2">
    <source>
        <dbReference type="Proteomes" id="UP000316304"/>
    </source>
</evidence>
<dbReference type="Proteomes" id="UP000316304">
    <property type="component" value="Unassembled WGS sequence"/>
</dbReference>
<name>A0A5C6CPZ6_9BACT</name>
<evidence type="ECO:0000313" key="1">
    <source>
        <dbReference type="EMBL" id="TWU25146.1"/>
    </source>
</evidence>
<dbReference type="AlphaFoldDB" id="A0A5C6CPZ6"/>
<keyword evidence="2" id="KW-1185">Reference proteome</keyword>
<organism evidence="1 2">
    <name type="scientific">Novipirellula galeiformis</name>
    <dbReference type="NCBI Taxonomy" id="2528004"/>
    <lineage>
        <taxon>Bacteria</taxon>
        <taxon>Pseudomonadati</taxon>
        <taxon>Planctomycetota</taxon>
        <taxon>Planctomycetia</taxon>
        <taxon>Pirellulales</taxon>
        <taxon>Pirellulaceae</taxon>
        <taxon>Novipirellula</taxon>
    </lineage>
</organism>
<sequence length="62" mass="6924">MVLEFGPELFIVRSRVFLMKGTTQSREGRVNAVSEAHGTPNLRLAQTCEGGRHPVCRRSQVL</sequence>